<feature type="compositionally biased region" description="Polar residues" evidence="2">
    <location>
        <begin position="271"/>
        <end position="281"/>
    </location>
</feature>
<feature type="region of interest" description="Disordered" evidence="2">
    <location>
        <begin position="89"/>
        <end position="114"/>
    </location>
</feature>
<dbReference type="GO" id="GO:0005096">
    <property type="term" value="F:GTPase activator activity"/>
    <property type="evidence" value="ECO:0007669"/>
    <property type="project" value="InterPro"/>
</dbReference>
<evidence type="ECO:0000313" key="6">
    <source>
        <dbReference type="Proteomes" id="UP000799429"/>
    </source>
</evidence>
<protein>
    <submittedName>
        <fullName evidence="5">ArfGap-domain-containing protein</fullName>
    </submittedName>
</protein>
<dbReference type="OrthoDB" id="10266696at2759"/>
<dbReference type="FunFam" id="1.10.8.10:FF:000081">
    <property type="entry name" value="GTPase activating protein for Arf"/>
    <property type="match status" value="1"/>
</dbReference>
<organism evidence="5 6">
    <name type="scientific">Patellaria atrata CBS 101060</name>
    <dbReference type="NCBI Taxonomy" id="1346257"/>
    <lineage>
        <taxon>Eukaryota</taxon>
        <taxon>Fungi</taxon>
        <taxon>Dikarya</taxon>
        <taxon>Ascomycota</taxon>
        <taxon>Pezizomycotina</taxon>
        <taxon>Dothideomycetes</taxon>
        <taxon>Dothideomycetes incertae sedis</taxon>
        <taxon>Patellariales</taxon>
        <taxon>Patellariaceae</taxon>
        <taxon>Patellaria</taxon>
    </lineage>
</organism>
<evidence type="ECO:0000259" key="4">
    <source>
        <dbReference type="PROSITE" id="PS50115"/>
    </source>
</evidence>
<dbReference type="InterPro" id="IPR037278">
    <property type="entry name" value="ARFGAP/RecO"/>
</dbReference>
<feature type="compositionally biased region" description="Low complexity" evidence="2">
    <location>
        <begin position="487"/>
        <end position="508"/>
    </location>
</feature>
<sequence>MSSGLNKRQQARNERALQDLIKSVPGNDRCADCSARNPADQMLLGWASWSLGIFLCMRCAALHRKLGTHISKVKSLSMDSWTNEQVENMRQTGNTSSNRKFNPQNTRPSIPIDVDEVDGAMERFIRQKYEHNALSGDSRPSTRNNTGSNSSVEDKPPPLPPKPSKKFGIGFRAASSTLPNRKTDNFSPPISPGIVRFERESSPPRVNKASRVFGSTVNNSQNTGEDMEVKLQTLLEMGFPDEKRNSTVLKGLNGNLDKAVEALVRLGEGQGSRQTSGNQTPAPAPISKNGDIIGITIDRSRPSMVSKNPFDRLDNENPAPAPPVKQELQQQQLQNPTPLYTQHQIRSFSQASSPINSFNPFLPPIPQGQPMQQLDASFQSLQIAQRQPQQLFPNNTGGHGFHNPQAHNPFLQTYTPPPVPQIPNNFQSSILSNSASFNSTNSNPFLRHSQSQNFVSSNPFDQPQQQQQVFNSHSAVAQQPPAMYGSTQQQQQQWSQSWQPQEQQTPFQNTNYSDASPFSGIESQQTFNQSNQSTYSTIQSQAPIMSGSTQSMTPFRKESIMALYNYPHLAPPRATDSAPSTPVEPFGGMGSKHRSVTMPVLGPTSNGTNLISQATPSSGTLNPFGAAATITGPNGTSRHMSNESVDFAGLMNQARSHSPDAFAGLSAKYTH</sequence>
<keyword evidence="1" id="KW-0862">Zinc</keyword>
<dbReference type="AlphaFoldDB" id="A0A9P4VUY6"/>
<feature type="compositionally biased region" description="Polar residues" evidence="2">
    <location>
        <begin position="89"/>
        <end position="108"/>
    </location>
</feature>
<dbReference type="Gene3D" id="1.10.8.10">
    <property type="entry name" value="DNA helicase RuvA subunit, C-terminal domain"/>
    <property type="match status" value="1"/>
</dbReference>
<gene>
    <name evidence="5" type="ORF">M501DRAFT_985145</name>
</gene>
<feature type="region of interest" description="Disordered" evidence="2">
    <location>
        <begin position="573"/>
        <end position="592"/>
    </location>
</feature>
<dbReference type="InterPro" id="IPR015940">
    <property type="entry name" value="UBA"/>
</dbReference>
<dbReference type="InterPro" id="IPR038508">
    <property type="entry name" value="ArfGAP_dom_sf"/>
</dbReference>
<dbReference type="PRINTS" id="PR00405">
    <property type="entry name" value="REVINTRACTNG"/>
</dbReference>
<accession>A0A9P4VUY6</accession>
<name>A0A9P4VUY6_9PEZI</name>
<dbReference type="Proteomes" id="UP000799429">
    <property type="component" value="Unassembled WGS sequence"/>
</dbReference>
<proteinExistence type="predicted"/>
<evidence type="ECO:0000256" key="1">
    <source>
        <dbReference type="PROSITE-ProRule" id="PRU00288"/>
    </source>
</evidence>
<feature type="domain" description="UBA" evidence="3">
    <location>
        <begin position="224"/>
        <end position="266"/>
    </location>
</feature>
<evidence type="ECO:0000313" key="5">
    <source>
        <dbReference type="EMBL" id="KAF2842985.1"/>
    </source>
</evidence>
<dbReference type="GO" id="GO:0008270">
    <property type="term" value="F:zinc ion binding"/>
    <property type="evidence" value="ECO:0007669"/>
    <property type="project" value="UniProtKB-KW"/>
</dbReference>
<dbReference type="PANTHER" id="PTHR45705:SF7">
    <property type="entry name" value="ACTIVATING PROTEIN FOR ARF, PUTATIVE (AFU_ORTHOLOGUE AFUA_4G09120)-RELATED"/>
    <property type="match status" value="1"/>
</dbReference>
<dbReference type="PANTHER" id="PTHR45705">
    <property type="entry name" value="FI20236P1"/>
    <property type="match status" value="1"/>
</dbReference>
<feature type="region of interest" description="Disordered" evidence="2">
    <location>
        <begin position="441"/>
        <end position="550"/>
    </location>
</feature>
<comment type="caution">
    <text evidence="5">The sequence shown here is derived from an EMBL/GenBank/DDBJ whole genome shotgun (WGS) entry which is preliminary data.</text>
</comment>
<keyword evidence="1" id="KW-0863">Zinc-finger</keyword>
<feature type="domain" description="Arf-GAP" evidence="4">
    <location>
        <begin position="15"/>
        <end position="130"/>
    </location>
</feature>
<dbReference type="EMBL" id="MU006089">
    <property type="protein sequence ID" value="KAF2842985.1"/>
    <property type="molecule type" value="Genomic_DNA"/>
</dbReference>
<dbReference type="CDD" id="cd08204">
    <property type="entry name" value="ArfGap"/>
    <property type="match status" value="1"/>
</dbReference>
<dbReference type="SMART" id="SM00105">
    <property type="entry name" value="ArfGap"/>
    <property type="match status" value="1"/>
</dbReference>
<feature type="compositionally biased region" description="Polar residues" evidence="2">
    <location>
        <begin position="538"/>
        <end position="550"/>
    </location>
</feature>
<feature type="compositionally biased region" description="Polar residues" evidence="2">
    <location>
        <begin position="448"/>
        <end position="461"/>
    </location>
</feature>
<feature type="compositionally biased region" description="Polar residues" evidence="2">
    <location>
        <begin position="138"/>
        <end position="151"/>
    </location>
</feature>
<feature type="compositionally biased region" description="Polar residues" evidence="2">
    <location>
        <begin position="174"/>
        <end position="188"/>
    </location>
</feature>
<feature type="region of interest" description="Disordered" evidence="2">
    <location>
        <begin position="268"/>
        <end position="334"/>
    </location>
</feature>
<keyword evidence="1" id="KW-0479">Metal-binding</keyword>
<evidence type="ECO:0000259" key="3">
    <source>
        <dbReference type="PROSITE" id="PS50030"/>
    </source>
</evidence>
<dbReference type="InterPro" id="IPR001164">
    <property type="entry name" value="ArfGAP_dom"/>
</dbReference>
<dbReference type="GO" id="GO:0005737">
    <property type="term" value="C:cytoplasm"/>
    <property type="evidence" value="ECO:0007669"/>
    <property type="project" value="TreeGrafter"/>
</dbReference>
<dbReference type="InterPro" id="IPR051718">
    <property type="entry name" value="ARF_GTPase-activating"/>
</dbReference>
<dbReference type="PROSITE" id="PS50115">
    <property type="entry name" value="ARFGAP"/>
    <property type="match status" value="1"/>
</dbReference>
<dbReference type="SUPFAM" id="SSF46934">
    <property type="entry name" value="UBA-like"/>
    <property type="match status" value="1"/>
</dbReference>
<reference evidence="5" key="1">
    <citation type="journal article" date="2020" name="Stud. Mycol.">
        <title>101 Dothideomycetes genomes: a test case for predicting lifestyles and emergence of pathogens.</title>
        <authorList>
            <person name="Haridas S."/>
            <person name="Albert R."/>
            <person name="Binder M."/>
            <person name="Bloem J."/>
            <person name="Labutti K."/>
            <person name="Salamov A."/>
            <person name="Andreopoulos B."/>
            <person name="Baker S."/>
            <person name="Barry K."/>
            <person name="Bills G."/>
            <person name="Bluhm B."/>
            <person name="Cannon C."/>
            <person name="Castanera R."/>
            <person name="Culley D."/>
            <person name="Daum C."/>
            <person name="Ezra D."/>
            <person name="Gonzalez J."/>
            <person name="Henrissat B."/>
            <person name="Kuo A."/>
            <person name="Liang C."/>
            <person name="Lipzen A."/>
            <person name="Lutzoni F."/>
            <person name="Magnuson J."/>
            <person name="Mondo S."/>
            <person name="Nolan M."/>
            <person name="Ohm R."/>
            <person name="Pangilinan J."/>
            <person name="Park H.-J."/>
            <person name="Ramirez L."/>
            <person name="Alfaro M."/>
            <person name="Sun H."/>
            <person name="Tritt A."/>
            <person name="Yoshinaga Y."/>
            <person name="Zwiers L.-H."/>
            <person name="Turgeon B."/>
            <person name="Goodwin S."/>
            <person name="Spatafora J."/>
            <person name="Crous P."/>
            <person name="Grigoriev I."/>
        </authorList>
    </citation>
    <scope>NUCLEOTIDE SEQUENCE</scope>
    <source>
        <strain evidence="5">CBS 101060</strain>
    </source>
</reference>
<keyword evidence="6" id="KW-1185">Reference proteome</keyword>
<dbReference type="InterPro" id="IPR009060">
    <property type="entry name" value="UBA-like_sf"/>
</dbReference>
<dbReference type="FunFam" id="1.10.220.150:FF:000026">
    <property type="entry name" value="GTPase activating protein for Arf, putative"/>
    <property type="match status" value="1"/>
</dbReference>
<evidence type="ECO:0000256" key="2">
    <source>
        <dbReference type="SAM" id="MobiDB-lite"/>
    </source>
</evidence>
<feature type="compositionally biased region" description="Low complexity" evidence="2">
    <location>
        <begin position="523"/>
        <end position="537"/>
    </location>
</feature>
<dbReference type="SUPFAM" id="SSF57863">
    <property type="entry name" value="ArfGap/RecO-like zinc finger"/>
    <property type="match status" value="1"/>
</dbReference>
<feature type="region of interest" description="Disordered" evidence="2">
    <location>
        <begin position="130"/>
        <end position="208"/>
    </location>
</feature>
<dbReference type="Gene3D" id="1.10.220.150">
    <property type="entry name" value="Arf GTPase activating protein"/>
    <property type="match status" value="1"/>
</dbReference>
<dbReference type="Pfam" id="PF01412">
    <property type="entry name" value="ArfGap"/>
    <property type="match status" value="1"/>
</dbReference>
<dbReference type="PROSITE" id="PS50030">
    <property type="entry name" value="UBA"/>
    <property type="match status" value="1"/>
</dbReference>